<keyword evidence="5 9" id="KW-0808">Transferase</keyword>
<dbReference type="GO" id="GO:0008270">
    <property type="term" value="F:zinc ion binding"/>
    <property type="evidence" value="ECO:0007669"/>
    <property type="project" value="UniProtKB-UniRule"/>
</dbReference>
<reference evidence="11 12" key="1">
    <citation type="journal article" date="2023" name="Elife">
        <title>Identification of key yeast species and microbe-microbe interactions impacting larval growth of Drosophila in the wild.</title>
        <authorList>
            <person name="Mure A."/>
            <person name="Sugiura Y."/>
            <person name="Maeda R."/>
            <person name="Honda K."/>
            <person name="Sakurai N."/>
            <person name="Takahashi Y."/>
            <person name="Watada M."/>
            <person name="Katoh T."/>
            <person name="Gotoh A."/>
            <person name="Gotoh Y."/>
            <person name="Taniguchi I."/>
            <person name="Nakamura K."/>
            <person name="Hayashi T."/>
            <person name="Katayama T."/>
            <person name="Uemura T."/>
            <person name="Hattori Y."/>
        </authorList>
    </citation>
    <scope>NUCLEOTIDE SEQUENCE [LARGE SCALE GENOMIC DNA]</scope>
    <source>
        <strain evidence="11 12">KH-74</strain>
    </source>
</reference>
<sequence length="418" mass="46442">MSNKNSKRVQYINSNLLGRKREPIEIVQEEPIELIMKELETETTIDRNEVIDMCQDLLEGELSSFHRDSMMQYLNYASTAQFPPQMTALDASQPWMVYWIANSLATVKPSSIDDELKRKIVNKLFTISPEKGPFGGGSGQLPHIAGTYAAINALSLCDNIDGCWDEINKPAIYDWLLSLKQPDNSFITCNPVGETDTRGTYCALSVASMLGIMTDELTAGVAEYLESCQTYEGGYGGTPVGDEAHGGYTFCAVASLFILGRSDLIDIEGLMEWCSARQYNEEMGLSGRNNKLVDGCYSFWVGATAAMIEALTGVECLDKSALQRYILNCCQSDERPGFRDKPGKSPDFYHTNYVLLGLAYAESSFSFKDSRTDNPFAITSTQRKNVENSANLIPISPIYGLPIDSLNKFHDHFVTHKK</sequence>
<dbReference type="GO" id="GO:0004660">
    <property type="term" value="F:protein farnesyltransferase activity"/>
    <property type="evidence" value="ECO:0007669"/>
    <property type="project" value="UniProtKB-UniRule"/>
</dbReference>
<evidence type="ECO:0000256" key="7">
    <source>
        <dbReference type="ARBA" id="ARBA00022737"/>
    </source>
</evidence>
<evidence type="ECO:0000256" key="5">
    <source>
        <dbReference type="ARBA" id="ARBA00022679"/>
    </source>
</evidence>
<comment type="subunit">
    <text evidence="9">Heterodimer of an alpha and a beta subunit.</text>
</comment>
<evidence type="ECO:0000313" key="12">
    <source>
        <dbReference type="Proteomes" id="UP001377567"/>
    </source>
</evidence>
<dbReference type="InterPro" id="IPR045089">
    <property type="entry name" value="PGGT1B-like"/>
</dbReference>
<keyword evidence="4 9" id="KW-0637">Prenyltransferase</keyword>
<accession>A0AAV5RQ94</accession>
<keyword evidence="12" id="KW-1185">Reference proteome</keyword>
<evidence type="ECO:0000256" key="1">
    <source>
        <dbReference type="ARBA" id="ARBA00010497"/>
    </source>
</evidence>
<dbReference type="PANTHER" id="PTHR11774:SF6">
    <property type="entry name" value="PROTEIN FARNESYLTRANSFERASE SUBUNIT BETA"/>
    <property type="match status" value="1"/>
</dbReference>
<comment type="similarity">
    <text evidence="1 9">Belongs to the protein prenyltransferase subunit beta family.</text>
</comment>
<proteinExistence type="inferred from homology"/>
<dbReference type="InterPro" id="IPR026872">
    <property type="entry name" value="FTB"/>
</dbReference>
<dbReference type="Pfam" id="PF00432">
    <property type="entry name" value="Prenyltrans"/>
    <property type="match status" value="1"/>
</dbReference>
<comment type="function">
    <text evidence="9">Catalyzes the transfer of a farnesyl moiety from farnesyl diphosphate to a cysteine at the fourth position from the C-terminus of several proteins. The beta subunit is responsible for peptide-binding.</text>
</comment>
<comment type="cofactor">
    <cofactor evidence="9">
        <name>Zn(2+)</name>
        <dbReference type="ChEBI" id="CHEBI:29105"/>
    </cofactor>
    <text evidence="9">Binds 1 zinc ion per subunit.</text>
</comment>
<dbReference type="PANTHER" id="PTHR11774">
    <property type="entry name" value="GERANYLGERANYL TRANSFERASE TYPE BETA SUBUNIT"/>
    <property type="match status" value="1"/>
</dbReference>
<dbReference type="CDD" id="cd02893">
    <property type="entry name" value="FTase"/>
    <property type="match status" value="1"/>
</dbReference>
<evidence type="ECO:0000256" key="4">
    <source>
        <dbReference type="ARBA" id="ARBA00022602"/>
    </source>
</evidence>
<evidence type="ECO:0000256" key="6">
    <source>
        <dbReference type="ARBA" id="ARBA00022723"/>
    </source>
</evidence>
<evidence type="ECO:0000259" key="10">
    <source>
        <dbReference type="Pfam" id="PF00432"/>
    </source>
</evidence>
<gene>
    <name evidence="11" type="ORF">DAKH74_002960</name>
</gene>
<dbReference type="SUPFAM" id="SSF48239">
    <property type="entry name" value="Terpenoid cyclases/Protein prenyltransferases"/>
    <property type="match status" value="1"/>
</dbReference>
<comment type="catalytic activity">
    <reaction evidence="9">
        <text>L-cysteinyl-[protein] + (2E,6E)-farnesyl diphosphate = S-(2E,6E)-farnesyl-L-cysteinyl-[protein] + diphosphate</text>
        <dbReference type="Rhea" id="RHEA:13345"/>
        <dbReference type="Rhea" id="RHEA-COMP:10131"/>
        <dbReference type="Rhea" id="RHEA-COMP:11535"/>
        <dbReference type="ChEBI" id="CHEBI:29950"/>
        <dbReference type="ChEBI" id="CHEBI:33019"/>
        <dbReference type="ChEBI" id="CHEBI:86019"/>
        <dbReference type="ChEBI" id="CHEBI:175763"/>
    </reaction>
</comment>
<evidence type="ECO:0000256" key="8">
    <source>
        <dbReference type="ARBA" id="ARBA00022833"/>
    </source>
</evidence>
<protein>
    <recommendedName>
        <fullName evidence="3 9">Protein farnesyltransferase subunit beta</fullName>
        <shortName evidence="9">FTase-beta</shortName>
        <ecNumber evidence="2 9">2.5.1.58</ecNumber>
    </recommendedName>
</protein>
<dbReference type="Gene3D" id="1.50.10.20">
    <property type="match status" value="1"/>
</dbReference>
<dbReference type="Proteomes" id="UP001377567">
    <property type="component" value="Unassembled WGS sequence"/>
</dbReference>
<keyword evidence="8 9" id="KW-0862">Zinc</keyword>
<keyword evidence="6 9" id="KW-0479">Metal-binding</keyword>
<evidence type="ECO:0000256" key="2">
    <source>
        <dbReference type="ARBA" id="ARBA00012702"/>
    </source>
</evidence>
<evidence type="ECO:0000256" key="9">
    <source>
        <dbReference type="RuleBase" id="RU365056"/>
    </source>
</evidence>
<dbReference type="EC" id="2.5.1.58" evidence="2 9"/>
<evidence type="ECO:0000256" key="3">
    <source>
        <dbReference type="ARBA" id="ARBA00015798"/>
    </source>
</evidence>
<keyword evidence="7" id="KW-0677">Repeat</keyword>
<feature type="domain" description="Prenyltransferase alpha-alpha toroid" evidence="10">
    <location>
        <begin position="65"/>
        <end position="388"/>
    </location>
</feature>
<evidence type="ECO:0000313" key="11">
    <source>
        <dbReference type="EMBL" id="GMM53680.1"/>
    </source>
</evidence>
<dbReference type="AlphaFoldDB" id="A0AAV5RQ94"/>
<organism evidence="11 12">
    <name type="scientific">Maudiozyma humilis</name>
    <name type="common">Sour dough yeast</name>
    <name type="synonym">Kazachstania humilis</name>
    <dbReference type="NCBI Taxonomy" id="51915"/>
    <lineage>
        <taxon>Eukaryota</taxon>
        <taxon>Fungi</taxon>
        <taxon>Dikarya</taxon>
        <taxon>Ascomycota</taxon>
        <taxon>Saccharomycotina</taxon>
        <taxon>Saccharomycetes</taxon>
        <taxon>Saccharomycetales</taxon>
        <taxon>Saccharomycetaceae</taxon>
        <taxon>Maudiozyma</taxon>
    </lineage>
</organism>
<name>A0AAV5RQ94_MAUHU</name>
<dbReference type="GO" id="GO:0097354">
    <property type="term" value="P:prenylation"/>
    <property type="evidence" value="ECO:0007669"/>
    <property type="project" value="UniProtKB-UniRule"/>
</dbReference>
<dbReference type="InterPro" id="IPR001330">
    <property type="entry name" value="Prenyltrans"/>
</dbReference>
<dbReference type="EMBL" id="BTGD01000001">
    <property type="protein sequence ID" value="GMM53680.1"/>
    <property type="molecule type" value="Genomic_DNA"/>
</dbReference>
<comment type="caution">
    <text evidence="11">The sequence shown here is derived from an EMBL/GenBank/DDBJ whole genome shotgun (WGS) entry which is preliminary data.</text>
</comment>
<dbReference type="InterPro" id="IPR008930">
    <property type="entry name" value="Terpenoid_cyclase/PrenylTrfase"/>
</dbReference>
<dbReference type="GO" id="GO:0005965">
    <property type="term" value="C:protein farnesyltransferase complex"/>
    <property type="evidence" value="ECO:0007669"/>
    <property type="project" value="UniProtKB-UniRule"/>
</dbReference>